<dbReference type="AlphaFoldDB" id="A0A1F5NNW6"/>
<evidence type="ECO:0000256" key="5">
    <source>
        <dbReference type="ARBA" id="ARBA00023136"/>
    </source>
</evidence>
<reference evidence="7 8" key="1">
    <citation type="journal article" date="2016" name="Nat. Commun.">
        <title>Thousands of microbial genomes shed light on interconnected biogeochemical processes in an aquifer system.</title>
        <authorList>
            <person name="Anantharaman K."/>
            <person name="Brown C.T."/>
            <person name="Hug L.A."/>
            <person name="Sharon I."/>
            <person name="Castelle C.J."/>
            <person name="Probst A.J."/>
            <person name="Thomas B.C."/>
            <person name="Singh A."/>
            <person name="Wilkins M.J."/>
            <person name="Karaoz U."/>
            <person name="Brodie E.L."/>
            <person name="Williams K.H."/>
            <person name="Hubbard S.S."/>
            <person name="Banfield J.F."/>
        </authorList>
    </citation>
    <scope>NUCLEOTIDE SEQUENCE [LARGE SCALE GENOMIC DNA]</scope>
</reference>
<dbReference type="EMBL" id="MFEK01000010">
    <property type="protein sequence ID" value="OGE79060.1"/>
    <property type="molecule type" value="Genomic_DNA"/>
</dbReference>
<dbReference type="PANTHER" id="PTHR30086">
    <property type="entry name" value="ARGININE EXPORTER PROTEIN ARGO"/>
    <property type="match status" value="1"/>
</dbReference>
<comment type="caution">
    <text evidence="7">The sequence shown here is derived from an EMBL/GenBank/DDBJ whole genome shotgun (WGS) entry which is preliminary data.</text>
</comment>
<feature type="transmembrane region" description="Helical" evidence="6">
    <location>
        <begin position="120"/>
        <end position="141"/>
    </location>
</feature>
<keyword evidence="5 6" id="KW-0472">Membrane</keyword>
<feature type="transmembrane region" description="Helical" evidence="6">
    <location>
        <begin position="42"/>
        <end position="67"/>
    </location>
</feature>
<keyword evidence="2" id="KW-1003">Cell membrane</keyword>
<comment type="subcellular location">
    <subcellularLocation>
        <location evidence="1">Cell membrane</location>
        <topology evidence="1">Multi-pass membrane protein</topology>
    </subcellularLocation>
</comment>
<evidence type="ECO:0008006" key="9">
    <source>
        <dbReference type="Google" id="ProtNLM"/>
    </source>
</evidence>
<gene>
    <name evidence="7" type="ORF">A2751_00955</name>
</gene>
<organism evidence="7 8">
    <name type="scientific">Candidatus Doudnabacteria bacterium RIFCSPHIGHO2_01_FULL_46_14</name>
    <dbReference type="NCBI Taxonomy" id="1817824"/>
    <lineage>
        <taxon>Bacteria</taxon>
        <taxon>Candidatus Doudnaibacteriota</taxon>
    </lineage>
</organism>
<evidence type="ECO:0000256" key="4">
    <source>
        <dbReference type="ARBA" id="ARBA00022989"/>
    </source>
</evidence>
<evidence type="ECO:0000256" key="3">
    <source>
        <dbReference type="ARBA" id="ARBA00022692"/>
    </source>
</evidence>
<feature type="transmembrane region" description="Helical" evidence="6">
    <location>
        <begin position="147"/>
        <end position="172"/>
    </location>
</feature>
<dbReference type="PIRSF" id="PIRSF006324">
    <property type="entry name" value="LeuE"/>
    <property type="match status" value="1"/>
</dbReference>
<name>A0A1F5NNW6_9BACT</name>
<protein>
    <recommendedName>
        <fullName evidence="9">Amino acid transporter</fullName>
    </recommendedName>
</protein>
<evidence type="ECO:0000313" key="8">
    <source>
        <dbReference type="Proteomes" id="UP000176864"/>
    </source>
</evidence>
<evidence type="ECO:0000256" key="1">
    <source>
        <dbReference type="ARBA" id="ARBA00004651"/>
    </source>
</evidence>
<accession>A0A1F5NNW6</accession>
<keyword evidence="4 6" id="KW-1133">Transmembrane helix</keyword>
<sequence length="209" mass="22829">MHYLPQLLTVAGIHLLAVMSPGPDFALIVRNSFKYSRRIARYSALGLALGISLHVTYSLVGIGFIITKSVMIFNTIKFLGAAYLIFIGVKSLRAKPAAPTEIQETRTADISRWEAIKMGFLTNALNPKATAFFLALFTQIIDPATPLAIQLVYGLEMSLATLLWFSLVGIIFSSPIVKSRFAGVQHYLERVMGAVLIALGIKVATLSNK</sequence>
<dbReference type="InterPro" id="IPR001123">
    <property type="entry name" value="LeuE-type"/>
</dbReference>
<dbReference type="GO" id="GO:0005886">
    <property type="term" value="C:plasma membrane"/>
    <property type="evidence" value="ECO:0007669"/>
    <property type="project" value="UniProtKB-SubCell"/>
</dbReference>
<evidence type="ECO:0000256" key="6">
    <source>
        <dbReference type="SAM" id="Phobius"/>
    </source>
</evidence>
<evidence type="ECO:0000256" key="2">
    <source>
        <dbReference type="ARBA" id="ARBA00022475"/>
    </source>
</evidence>
<dbReference type="GO" id="GO:0015171">
    <property type="term" value="F:amino acid transmembrane transporter activity"/>
    <property type="evidence" value="ECO:0007669"/>
    <property type="project" value="TreeGrafter"/>
</dbReference>
<proteinExistence type="predicted"/>
<dbReference type="STRING" id="1817824.A2751_00955"/>
<evidence type="ECO:0000313" key="7">
    <source>
        <dbReference type="EMBL" id="OGE79060.1"/>
    </source>
</evidence>
<dbReference type="Pfam" id="PF01810">
    <property type="entry name" value="LysE"/>
    <property type="match status" value="1"/>
</dbReference>
<dbReference type="Proteomes" id="UP000176864">
    <property type="component" value="Unassembled WGS sequence"/>
</dbReference>
<dbReference type="PANTHER" id="PTHR30086:SF21">
    <property type="entry name" value="TRANSPORT PROTEIN"/>
    <property type="match status" value="1"/>
</dbReference>
<keyword evidence="3 6" id="KW-0812">Transmembrane</keyword>